<dbReference type="Pfam" id="PF04101">
    <property type="entry name" value="Glyco_tran_28_C"/>
    <property type="match status" value="1"/>
</dbReference>
<dbReference type="EMBL" id="JAGSSV010000001">
    <property type="protein sequence ID" value="MBR7887575.1"/>
    <property type="molecule type" value="Genomic_DNA"/>
</dbReference>
<sequence length="159" mass="18439">MERVSIFLTVGSQLPFDRLVGYCEELEQLFPDKYEVFYQTACNDKTSKDNYTNHLNMDDFSNKVEESDIIVTHAGIGSIITSLLNSKYIIVVPREYQYGEHRNDHQIDTSLELKNINVARNMKEFLNYIEAYSSKKASLDIYNKAFYSKLNGKIKSLLK</sequence>
<organism evidence="2 3">
    <name type="scientific">Marinomonas vulgaris</name>
    <dbReference type="NCBI Taxonomy" id="2823372"/>
    <lineage>
        <taxon>Bacteria</taxon>
        <taxon>Pseudomonadati</taxon>
        <taxon>Pseudomonadota</taxon>
        <taxon>Gammaproteobacteria</taxon>
        <taxon>Oceanospirillales</taxon>
        <taxon>Oceanospirillaceae</taxon>
        <taxon>Marinomonas</taxon>
    </lineage>
</organism>
<keyword evidence="3" id="KW-1185">Reference proteome</keyword>
<dbReference type="Proteomes" id="UP000679722">
    <property type="component" value="Unassembled WGS sequence"/>
</dbReference>
<gene>
    <name evidence="2" type="ORF">J9B83_01385</name>
</gene>
<feature type="domain" description="Glycosyl transferase family 28 C-terminal" evidence="1">
    <location>
        <begin position="6"/>
        <end position="119"/>
    </location>
</feature>
<dbReference type="Gene3D" id="3.40.50.2000">
    <property type="entry name" value="Glycogen Phosphorylase B"/>
    <property type="match status" value="1"/>
</dbReference>
<accession>A0ABS5H7Q9</accession>
<name>A0ABS5H7Q9_9GAMM</name>
<evidence type="ECO:0000313" key="3">
    <source>
        <dbReference type="Proteomes" id="UP000679722"/>
    </source>
</evidence>
<dbReference type="InterPro" id="IPR007235">
    <property type="entry name" value="Glyco_trans_28_C"/>
</dbReference>
<comment type="caution">
    <text evidence="2">The sequence shown here is derived from an EMBL/GenBank/DDBJ whole genome shotgun (WGS) entry which is preliminary data.</text>
</comment>
<evidence type="ECO:0000259" key="1">
    <source>
        <dbReference type="Pfam" id="PF04101"/>
    </source>
</evidence>
<dbReference type="SUPFAM" id="SSF53756">
    <property type="entry name" value="UDP-Glycosyltransferase/glycogen phosphorylase"/>
    <property type="match status" value="1"/>
</dbReference>
<protein>
    <recommendedName>
        <fullName evidence="1">Glycosyl transferase family 28 C-terminal domain-containing protein</fullName>
    </recommendedName>
</protein>
<evidence type="ECO:0000313" key="2">
    <source>
        <dbReference type="EMBL" id="MBR7887575.1"/>
    </source>
</evidence>
<dbReference type="RefSeq" id="WP_211534922.1">
    <property type="nucleotide sequence ID" value="NZ_JAGSSV010000001.1"/>
</dbReference>
<reference evidence="3" key="2">
    <citation type="submission" date="2023-07" db="EMBL/GenBank/DDBJ databases">
        <title>Marinomonas vulgaris A79, complete genome.</title>
        <authorList>
            <person name="Ying J.-J."/>
        </authorList>
    </citation>
    <scope>NUCLEOTIDE SEQUENCE [LARGE SCALE GENOMIC DNA]</scope>
    <source>
        <strain evidence="3">A79</strain>
    </source>
</reference>
<proteinExistence type="predicted"/>
<reference evidence="2 3" key="1">
    <citation type="submission" date="2021-04" db="EMBL/GenBank/DDBJ databases">
        <authorList>
            <person name="Sun C."/>
        </authorList>
    </citation>
    <scope>NUCLEOTIDE SEQUENCE [LARGE SCALE GENOMIC DNA]</scope>
    <source>
        <strain evidence="2 3">A79</strain>
    </source>
</reference>